<sequence length="332" mass="35489">MKLKQNVWVYIELVNGELSPLSIELLGKGRELADSRNTTLVGLIIGSGAESTAKNVIGYGADAVIIAENPELVSFDSILYTKAVADITAKYEPNVILIGASNNGRDLGGRLSSALNLGLVADCIDVNYEGNDDSLTWIRPAYTGKLFVKILTTTRPQLGTVSDKIFRGNAFDTTRKGEIIKETVDIGDLKPRQKVTHFEILTAEELELSLDTADIIVGAGRGVGDAAGMEKVKAFADAIGAGFGVSKPLVDNGWASHDLQIGITGKKIAPKIYIALGVSGAIQHKLGVQDAELIIAVNTDPDAPIFQFAHYGIVGDLFEVMPVLEEKIKNLK</sequence>
<keyword evidence="3" id="KW-0285">Flavoprotein</keyword>
<feature type="binding site" evidence="6">
    <location>
        <begin position="277"/>
        <end position="284"/>
    </location>
    <ligand>
        <name>FAD</name>
        <dbReference type="ChEBI" id="CHEBI:57692"/>
    </ligand>
</feature>
<gene>
    <name evidence="8" type="ORF">AB840_09525</name>
</gene>
<proteinExistence type="inferred from homology"/>
<dbReference type="PANTHER" id="PTHR43153:SF1">
    <property type="entry name" value="ELECTRON TRANSFER FLAVOPROTEIN SUBUNIT ALPHA, MITOCHONDRIAL"/>
    <property type="match status" value="1"/>
</dbReference>
<keyword evidence="4 6" id="KW-0274">FAD</keyword>
<keyword evidence="5" id="KW-0249">Electron transport</keyword>
<evidence type="ECO:0000256" key="4">
    <source>
        <dbReference type="ARBA" id="ARBA00022827"/>
    </source>
</evidence>
<dbReference type="InterPro" id="IPR029035">
    <property type="entry name" value="DHS-like_NAD/FAD-binding_dom"/>
</dbReference>
<dbReference type="Gene3D" id="3.40.50.620">
    <property type="entry name" value="HUPs"/>
    <property type="match status" value="1"/>
</dbReference>
<dbReference type="PATRIC" id="fig|1122219.3.peg.1722"/>
<comment type="caution">
    <text evidence="8">The sequence shown here is derived from an EMBL/GenBank/DDBJ whole genome shotgun (WGS) entry which is preliminary data.</text>
</comment>
<dbReference type="GO" id="GO:0033539">
    <property type="term" value="P:fatty acid beta-oxidation using acyl-CoA dehydrogenase"/>
    <property type="evidence" value="ECO:0007669"/>
    <property type="project" value="TreeGrafter"/>
</dbReference>
<dbReference type="EMBL" id="LEKT01000031">
    <property type="protein sequence ID" value="KMO86147.1"/>
    <property type="molecule type" value="Genomic_DNA"/>
</dbReference>
<dbReference type="InterPro" id="IPR018206">
    <property type="entry name" value="ETF_asu_C_CS"/>
</dbReference>
<dbReference type="InterPro" id="IPR014730">
    <property type="entry name" value="ETF_a/b_N"/>
</dbReference>
<dbReference type="SUPFAM" id="SSF52402">
    <property type="entry name" value="Adenine nucleotide alpha hydrolases-like"/>
    <property type="match status" value="1"/>
</dbReference>
<evidence type="ECO:0000259" key="7">
    <source>
        <dbReference type="SMART" id="SM00893"/>
    </source>
</evidence>
<dbReference type="InParanoid" id="A0A0J6WWF6"/>
<dbReference type="SUPFAM" id="SSF52467">
    <property type="entry name" value="DHS-like NAD/FAD-binding domain"/>
    <property type="match status" value="1"/>
</dbReference>
<dbReference type="GO" id="GO:0009055">
    <property type="term" value="F:electron transfer activity"/>
    <property type="evidence" value="ECO:0007669"/>
    <property type="project" value="InterPro"/>
</dbReference>
<evidence type="ECO:0000256" key="6">
    <source>
        <dbReference type="PIRSR" id="PIRSR000089-1"/>
    </source>
</evidence>
<evidence type="ECO:0000256" key="5">
    <source>
        <dbReference type="ARBA" id="ARBA00022982"/>
    </source>
</evidence>
<dbReference type="PIRSF" id="PIRSF000089">
    <property type="entry name" value="Electra_flavoP_a"/>
    <property type="match status" value="1"/>
</dbReference>
<dbReference type="Proteomes" id="UP000036503">
    <property type="component" value="Unassembled WGS sequence"/>
</dbReference>
<keyword evidence="2" id="KW-0813">Transport</keyword>
<evidence type="ECO:0000256" key="1">
    <source>
        <dbReference type="ARBA" id="ARBA00005817"/>
    </source>
</evidence>
<dbReference type="PANTHER" id="PTHR43153">
    <property type="entry name" value="ELECTRON TRANSFER FLAVOPROTEIN ALPHA"/>
    <property type="match status" value="1"/>
</dbReference>
<organism evidence="8 9">
    <name type="scientific">Megasphaera cerevisiae DSM 20462</name>
    <dbReference type="NCBI Taxonomy" id="1122219"/>
    <lineage>
        <taxon>Bacteria</taxon>
        <taxon>Bacillati</taxon>
        <taxon>Bacillota</taxon>
        <taxon>Negativicutes</taxon>
        <taxon>Veillonellales</taxon>
        <taxon>Veillonellaceae</taxon>
        <taxon>Megasphaera</taxon>
    </lineage>
</organism>
<dbReference type="STRING" id="39029.BSR42_00790"/>
<name>A0A0J6WWF6_9FIRM</name>
<evidence type="ECO:0000313" key="9">
    <source>
        <dbReference type="Proteomes" id="UP000036503"/>
    </source>
</evidence>
<dbReference type="AlphaFoldDB" id="A0A0J6WWF6"/>
<comment type="similarity">
    <text evidence="1">Belongs to the ETF alpha-subunit/FixB family.</text>
</comment>
<dbReference type="Gene3D" id="3.40.50.1220">
    <property type="entry name" value="TPP-binding domain"/>
    <property type="match status" value="1"/>
</dbReference>
<comment type="cofactor">
    <cofactor evidence="6">
        <name>FAD</name>
        <dbReference type="ChEBI" id="CHEBI:57692"/>
    </cofactor>
    <text evidence="6">Binds 1 FAD per dimer.</text>
</comment>
<protein>
    <submittedName>
        <fullName evidence="8">Electron transfer flavoprotein subunit alpha</fullName>
    </submittedName>
</protein>
<dbReference type="Pfam" id="PF01012">
    <property type="entry name" value="ETF"/>
    <property type="match status" value="1"/>
</dbReference>
<dbReference type="GO" id="GO:0050660">
    <property type="term" value="F:flavin adenine dinucleotide binding"/>
    <property type="evidence" value="ECO:0007669"/>
    <property type="project" value="InterPro"/>
</dbReference>
<evidence type="ECO:0000256" key="3">
    <source>
        <dbReference type="ARBA" id="ARBA00022630"/>
    </source>
</evidence>
<dbReference type="InterPro" id="IPR033947">
    <property type="entry name" value="ETF_alpha_N"/>
</dbReference>
<dbReference type="InterPro" id="IPR014731">
    <property type="entry name" value="ETF_asu_C"/>
</dbReference>
<keyword evidence="9" id="KW-1185">Reference proteome</keyword>
<evidence type="ECO:0000256" key="2">
    <source>
        <dbReference type="ARBA" id="ARBA00022448"/>
    </source>
</evidence>
<evidence type="ECO:0000313" key="8">
    <source>
        <dbReference type="EMBL" id="KMO86147.1"/>
    </source>
</evidence>
<dbReference type="SMART" id="SM00893">
    <property type="entry name" value="ETF"/>
    <property type="match status" value="1"/>
</dbReference>
<dbReference type="OrthoDB" id="9770286at2"/>
<feature type="domain" description="Electron transfer flavoprotein alpha/beta-subunit N-terminal" evidence="7">
    <location>
        <begin position="7"/>
        <end position="204"/>
    </location>
</feature>
<feature type="binding site" evidence="6">
    <location>
        <position position="221"/>
    </location>
    <ligand>
        <name>FAD</name>
        <dbReference type="ChEBI" id="CHEBI:57692"/>
    </ligand>
</feature>
<feature type="binding site" evidence="6">
    <location>
        <position position="298"/>
    </location>
    <ligand>
        <name>FAD</name>
        <dbReference type="ChEBI" id="CHEBI:57692"/>
    </ligand>
</feature>
<dbReference type="InterPro" id="IPR014729">
    <property type="entry name" value="Rossmann-like_a/b/a_fold"/>
</dbReference>
<dbReference type="InterPro" id="IPR001308">
    <property type="entry name" value="ETF_a/FixB"/>
</dbReference>
<accession>A0A0J6WWF6</accession>
<feature type="binding site" evidence="6">
    <location>
        <begin position="260"/>
        <end position="264"/>
    </location>
    <ligand>
        <name>FAD</name>
        <dbReference type="ChEBI" id="CHEBI:57692"/>
    </ligand>
</feature>
<dbReference type="Pfam" id="PF00766">
    <property type="entry name" value="ETF_alpha"/>
    <property type="match status" value="1"/>
</dbReference>
<reference evidence="8 9" key="1">
    <citation type="submission" date="2015-06" db="EMBL/GenBank/DDBJ databases">
        <title>Draft genome sequence of beer spoilage bacterium Megasphaera cerevisiae type strain 20462.</title>
        <authorList>
            <person name="Kutumbaka K."/>
            <person name="Pasmowitz J."/>
            <person name="Mategko J."/>
            <person name="Reyes D."/>
            <person name="Friedrich A."/>
            <person name="Han S."/>
            <person name="Martens-Habbena W."/>
            <person name="Neal-McKinney J."/>
            <person name="Janagama H.K."/>
            <person name="Nadala C."/>
            <person name="Samadpour M."/>
        </authorList>
    </citation>
    <scope>NUCLEOTIDE SEQUENCE [LARGE SCALE GENOMIC DNA]</scope>
    <source>
        <strain evidence="8 9">DSM 20462</strain>
    </source>
</reference>
<dbReference type="CDD" id="cd01715">
    <property type="entry name" value="ETF_alpha"/>
    <property type="match status" value="1"/>
</dbReference>
<dbReference type="PROSITE" id="PS00696">
    <property type="entry name" value="ETF_ALPHA"/>
    <property type="match status" value="1"/>
</dbReference>
<dbReference type="RefSeq" id="WP_048514611.1">
    <property type="nucleotide sequence ID" value="NZ_FUXD01000002.1"/>
</dbReference>